<feature type="compositionally biased region" description="Polar residues" evidence="7">
    <location>
        <begin position="604"/>
        <end position="615"/>
    </location>
</feature>
<proteinExistence type="predicted"/>
<feature type="coiled-coil region" evidence="6">
    <location>
        <begin position="135"/>
        <end position="401"/>
    </location>
</feature>
<dbReference type="InterPro" id="IPR008271">
    <property type="entry name" value="Ser/Thr_kinase_AS"/>
</dbReference>
<evidence type="ECO:0000256" key="6">
    <source>
        <dbReference type="SAM" id="Coils"/>
    </source>
</evidence>
<dbReference type="PANTHER" id="PTHR11584:SF369">
    <property type="entry name" value="MITOGEN-ACTIVATED PROTEIN KINASE KINASE KINASE 19-RELATED"/>
    <property type="match status" value="1"/>
</dbReference>
<dbReference type="InterPro" id="IPR011009">
    <property type="entry name" value="Kinase-like_dom_sf"/>
</dbReference>
<accession>A0A9N9BYP8</accession>
<feature type="region of interest" description="Disordered" evidence="7">
    <location>
        <begin position="604"/>
        <end position="623"/>
    </location>
</feature>
<feature type="domain" description="Protein kinase" evidence="8">
    <location>
        <begin position="356"/>
        <end position="623"/>
    </location>
</feature>
<reference evidence="9" key="1">
    <citation type="submission" date="2021-06" db="EMBL/GenBank/DDBJ databases">
        <authorList>
            <person name="Kallberg Y."/>
            <person name="Tangrot J."/>
            <person name="Rosling A."/>
        </authorList>
    </citation>
    <scope>NUCLEOTIDE SEQUENCE</scope>
    <source>
        <strain evidence="9">FL130A</strain>
    </source>
</reference>
<sequence length="623" mass="72589">MVNAQEWLESQEKYNTKEKRAKVRKLYISWESLEVYPSNADKLTYLDITDNNLPEQDLAVFNFGLSINDCGFACYLTKQGYSPQSDLNLGELKKEYYYPKKASSKYVRLDTSDTDLNSNLEHLPDSIEKFYCSSCEKIVEQLEKVKNANKYEEEKESREENLKEIENLKSYNKELEKSFEQIKQKKEEVDNQLGSISEQNEKLQKQLKNTQQELETIKITKKQLEEQNTQLNQSLTQNQNELKVTKENYQQQIIRLEEDKNHLQQQNIQLQNELIILESKLQSSQSQQTSLLELEQQKNNLETQLEKSQAEVLTLQKRQEVAQLEVAKQKLERQLAYLQEDLNNEKQELVNTKQQLEEAKKNTKYSTAKLRKKEKEQENKIEDLKKQLINKEKQIIIIDNDINAVQVEPILGQRIGKGGYGEVYREITNEINILKNLRNRYIIQYYGTYSDEQKLLIIMDYAENGTLTRLTYIHQENIIHRDLKSMNILLTHNNEVKISDFGLSRTKNISSLRSKDEREIAAKCTVPFKDADNIIDNPSERISLEDMLKIIEVNNISLSAESSGYVQIKQGNDSKEKTNEYFIANSTSHEIDIMGNTNIEDTPAEQNQEATTSQIEIPPKGNH</sequence>
<dbReference type="SMART" id="SM00220">
    <property type="entry name" value="S_TKc"/>
    <property type="match status" value="1"/>
</dbReference>
<dbReference type="EMBL" id="CAJVPS010003112">
    <property type="protein sequence ID" value="CAG8582624.1"/>
    <property type="molecule type" value="Genomic_DNA"/>
</dbReference>
<keyword evidence="4" id="KW-0418">Kinase</keyword>
<dbReference type="GO" id="GO:0005524">
    <property type="term" value="F:ATP binding"/>
    <property type="evidence" value="ECO:0007669"/>
    <property type="project" value="UniProtKB-KW"/>
</dbReference>
<dbReference type="PANTHER" id="PTHR11584">
    <property type="entry name" value="SERINE/THREONINE PROTEIN KINASE"/>
    <property type="match status" value="1"/>
</dbReference>
<dbReference type="Proteomes" id="UP000789508">
    <property type="component" value="Unassembled WGS sequence"/>
</dbReference>
<evidence type="ECO:0000256" key="4">
    <source>
        <dbReference type="ARBA" id="ARBA00022777"/>
    </source>
</evidence>
<keyword evidence="2" id="KW-0808">Transferase</keyword>
<evidence type="ECO:0000313" key="9">
    <source>
        <dbReference type="EMBL" id="CAG8582624.1"/>
    </source>
</evidence>
<evidence type="ECO:0000259" key="8">
    <source>
        <dbReference type="PROSITE" id="PS50011"/>
    </source>
</evidence>
<comment type="caution">
    <text evidence="9">The sequence shown here is derived from an EMBL/GenBank/DDBJ whole genome shotgun (WGS) entry which is preliminary data.</text>
</comment>
<evidence type="ECO:0000256" key="2">
    <source>
        <dbReference type="ARBA" id="ARBA00022679"/>
    </source>
</evidence>
<dbReference type="Pfam" id="PF00069">
    <property type="entry name" value="Pkinase"/>
    <property type="match status" value="1"/>
</dbReference>
<dbReference type="SUPFAM" id="SSF56112">
    <property type="entry name" value="Protein kinase-like (PK-like)"/>
    <property type="match status" value="1"/>
</dbReference>
<evidence type="ECO:0000313" key="10">
    <source>
        <dbReference type="Proteomes" id="UP000789508"/>
    </source>
</evidence>
<keyword evidence="5" id="KW-0067">ATP-binding</keyword>
<dbReference type="PROSITE" id="PS50011">
    <property type="entry name" value="PROTEIN_KINASE_DOM"/>
    <property type="match status" value="1"/>
</dbReference>
<dbReference type="OrthoDB" id="4062651at2759"/>
<keyword evidence="6" id="KW-0175">Coiled coil</keyword>
<dbReference type="Gene3D" id="1.10.510.10">
    <property type="entry name" value="Transferase(Phosphotransferase) domain 1"/>
    <property type="match status" value="2"/>
</dbReference>
<evidence type="ECO:0000256" key="3">
    <source>
        <dbReference type="ARBA" id="ARBA00022741"/>
    </source>
</evidence>
<dbReference type="GO" id="GO:0004674">
    <property type="term" value="F:protein serine/threonine kinase activity"/>
    <property type="evidence" value="ECO:0007669"/>
    <property type="project" value="UniProtKB-KW"/>
</dbReference>
<dbReference type="PROSITE" id="PS00108">
    <property type="entry name" value="PROTEIN_KINASE_ST"/>
    <property type="match status" value="1"/>
</dbReference>
<name>A0A9N9BYP8_9GLOM</name>
<evidence type="ECO:0000256" key="5">
    <source>
        <dbReference type="ARBA" id="ARBA00022840"/>
    </source>
</evidence>
<keyword evidence="3" id="KW-0547">Nucleotide-binding</keyword>
<dbReference type="AlphaFoldDB" id="A0A9N9BYP8"/>
<protein>
    <submittedName>
        <fullName evidence="9">9100_t:CDS:1</fullName>
    </submittedName>
</protein>
<keyword evidence="10" id="KW-1185">Reference proteome</keyword>
<gene>
    <name evidence="9" type="ORF">ALEPTO_LOCUS7334</name>
</gene>
<evidence type="ECO:0000256" key="7">
    <source>
        <dbReference type="SAM" id="MobiDB-lite"/>
    </source>
</evidence>
<dbReference type="InterPro" id="IPR000719">
    <property type="entry name" value="Prot_kinase_dom"/>
</dbReference>
<evidence type="ECO:0000256" key="1">
    <source>
        <dbReference type="ARBA" id="ARBA00022527"/>
    </source>
</evidence>
<organism evidence="9 10">
    <name type="scientific">Ambispora leptoticha</name>
    <dbReference type="NCBI Taxonomy" id="144679"/>
    <lineage>
        <taxon>Eukaryota</taxon>
        <taxon>Fungi</taxon>
        <taxon>Fungi incertae sedis</taxon>
        <taxon>Mucoromycota</taxon>
        <taxon>Glomeromycotina</taxon>
        <taxon>Glomeromycetes</taxon>
        <taxon>Archaeosporales</taxon>
        <taxon>Ambisporaceae</taxon>
        <taxon>Ambispora</taxon>
    </lineage>
</organism>
<keyword evidence="1" id="KW-0723">Serine/threonine-protein kinase</keyword>